<gene>
    <name evidence="15" type="ORF">BB558_001346</name>
</gene>
<evidence type="ECO:0000256" key="14">
    <source>
        <dbReference type="SAM" id="MobiDB-lite"/>
    </source>
</evidence>
<evidence type="ECO:0000256" key="9">
    <source>
        <dbReference type="ARBA" id="ARBA00022927"/>
    </source>
</evidence>
<dbReference type="GO" id="GO:0015031">
    <property type="term" value="P:protein transport"/>
    <property type="evidence" value="ECO:0007669"/>
    <property type="project" value="UniProtKB-KW"/>
</dbReference>
<accession>A0A2U1JBT7</accession>
<dbReference type="InterPro" id="IPR048720">
    <property type="entry name" value="PROPPIN"/>
</dbReference>
<comment type="subcellular location">
    <subcellularLocation>
        <location evidence="2">Endosome membrane</location>
        <topology evidence="2">Peripheral membrane protein</topology>
    </subcellularLocation>
    <subcellularLocation>
        <location evidence="3">Preautophagosomal structure membrane</location>
        <topology evidence="3">Peripheral membrane protein</topology>
    </subcellularLocation>
    <subcellularLocation>
        <location evidence="1">Vacuole membrane</location>
        <topology evidence="1">Peripheral membrane protein</topology>
    </subcellularLocation>
</comment>
<keyword evidence="9" id="KW-0653">Protein transport</keyword>
<name>A0A2U1JBT7_SMIAN</name>
<keyword evidence="4" id="KW-0813">Transport</keyword>
<feature type="region of interest" description="Disordered" evidence="14">
    <location>
        <begin position="275"/>
        <end position="300"/>
    </location>
</feature>
<reference evidence="15 16" key="1">
    <citation type="journal article" date="2018" name="MBio">
        <title>Comparative Genomics Reveals the Core Gene Toolbox for the Fungus-Insect Symbiosis.</title>
        <authorList>
            <person name="Wang Y."/>
            <person name="Stata M."/>
            <person name="Wang W."/>
            <person name="Stajich J.E."/>
            <person name="White M.M."/>
            <person name="Moncalvo J.M."/>
        </authorList>
    </citation>
    <scope>NUCLEOTIDE SEQUENCE [LARGE SCALE GENOMIC DNA]</scope>
    <source>
        <strain evidence="15 16">AUS-126-30</strain>
    </source>
</reference>
<evidence type="ECO:0000256" key="6">
    <source>
        <dbReference type="ARBA" id="ARBA00022574"/>
    </source>
</evidence>
<evidence type="ECO:0000256" key="7">
    <source>
        <dbReference type="ARBA" id="ARBA00022737"/>
    </source>
</evidence>
<dbReference type="Pfam" id="PF21032">
    <property type="entry name" value="PROPPIN"/>
    <property type="match status" value="1"/>
</dbReference>
<dbReference type="InterPro" id="IPR015943">
    <property type="entry name" value="WD40/YVTN_repeat-like_dom_sf"/>
</dbReference>
<keyword evidence="10" id="KW-0072">Autophagy</keyword>
<evidence type="ECO:0000256" key="8">
    <source>
        <dbReference type="ARBA" id="ARBA00022753"/>
    </source>
</evidence>
<evidence type="ECO:0000256" key="3">
    <source>
        <dbReference type="ARBA" id="ARBA00004623"/>
    </source>
</evidence>
<evidence type="ECO:0000256" key="4">
    <source>
        <dbReference type="ARBA" id="ARBA00022448"/>
    </source>
</evidence>
<protein>
    <recommendedName>
        <fullName evidence="13">Autophagy-related protein 18</fullName>
    </recommendedName>
</protein>
<dbReference type="InterPro" id="IPR036322">
    <property type="entry name" value="WD40_repeat_dom_sf"/>
</dbReference>
<dbReference type="GO" id="GO:0010008">
    <property type="term" value="C:endosome membrane"/>
    <property type="evidence" value="ECO:0007669"/>
    <property type="project" value="UniProtKB-SubCell"/>
</dbReference>
<dbReference type="InterPro" id="IPR001680">
    <property type="entry name" value="WD40_rpt"/>
</dbReference>
<evidence type="ECO:0000256" key="13">
    <source>
        <dbReference type="ARBA" id="ARBA00039247"/>
    </source>
</evidence>
<comment type="similarity">
    <text evidence="12">Belongs to the WD repeat PROPPIN family.</text>
</comment>
<proteinExistence type="inferred from homology"/>
<evidence type="ECO:0000256" key="10">
    <source>
        <dbReference type="ARBA" id="ARBA00023006"/>
    </source>
</evidence>
<organism evidence="15 16">
    <name type="scientific">Smittium angustum</name>
    <dbReference type="NCBI Taxonomy" id="133377"/>
    <lineage>
        <taxon>Eukaryota</taxon>
        <taxon>Fungi</taxon>
        <taxon>Fungi incertae sedis</taxon>
        <taxon>Zoopagomycota</taxon>
        <taxon>Kickxellomycotina</taxon>
        <taxon>Harpellomycetes</taxon>
        <taxon>Harpellales</taxon>
        <taxon>Legeriomycetaceae</taxon>
        <taxon>Smittium</taxon>
    </lineage>
</organism>
<keyword evidence="7" id="KW-0677">Repeat</keyword>
<evidence type="ECO:0000313" key="16">
    <source>
        <dbReference type="Proteomes" id="UP000245591"/>
    </source>
</evidence>
<keyword evidence="5" id="KW-0926">Vacuole</keyword>
<dbReference type="FunFam" id="2.130.10.10:FF:000965">
    <property type="entry name" value="Autophagy-like protein 18 Atg18"/>
    <property type="match status" value="1"/>
</dbReference>
<keyword evidence="8" id="KW-0967">Endosome</keyword>
<evidence type="ECO:0000313" key="15">
    <source>
        <dbReference type="EMBL" id="PWA02484.1"/>
    </source>
</evidence>
<dbReference type="Proteomes" id="UP000245591">
    <property type="component" value="Unassembled WGS sequence"/>
</dbReference>
<keyword evidence="6" id="KW-0853">WD repeat</keyword>
<dbReference type="SUPFAM" id="SSF50978">
    <property type="entry name" value="WD40 repeat-like"/>
    <property type="match status" value="1"/>
</dbReference>
<dbReference type="GO" id="GO:0034045">
    <property type="term" value="C:phagophore assembly site membrane"/>
    <property type="evidence" value="ECO:0007669"/>
    <property type="project" value="UniProtKB-SubCell"/>
</dbReference>
<evidence type="ECO:0000256" key="5">
    <source>
        <dbReference type="ARBA" id="ARBA00022554"/>
    </source>
</evidence>
<dbReference type="EMBL" id="MBFU01000073">
    <property type="protein sequence ID" value="PWA02484.1"/>
    <property type="molecule type" value="Genomic_DNA"/>
</dbReference>
<dbReference type="GO" id="GO:0005774">
    <property type="term" value="C:vacuolar membrane"/>
    <property type="evidence" value="ECO:0007669"/>
    <property type="project" value="UniProtKB-SubCell"/>
</dbReference>
<feature type="compositionally biased region" description="Low complexity" evidence="14">
    <location>
        <begin position="337"/>
        <end position="351"/>
    </location>
</feature>
<dbReference type="GO" id="GO:0006914">
    <property type="term" value="P:autophagy"/>
    <property type="evidence" value="ECO:0007669"/>
    <property type="project" value="UniProtKB-KW"/>
</dbReference>
<dbReference type="Gene3D" id="2.130.10.10">
    <property type="entry name" value="YVTN repeat-like/Quinoprotein amine dehydrogenase"/>
    <property type="match status" value="1"/>
</dbReference>
<dbReference type="SMART" id="SM00320">
    <property type="entry name" value="WD40"/>
    <property type="match status" value="2"/>
</dbReference>
<evidence type="ECO:0000256" key="1">
    <source>
        <dbReference type="ARBA" id="ARBA00004148"/>
    </source>
</evidence>
<dbReference type="AlphaFoldDB" id="A0A2U1JBT7"/>
<keyword evidence="11" id="KW-0472">Membrane</keyword>
<comment type="caution">
    <text evidence="15">The sequence shown here is derived from an EMBL/GenBank/DDBJ whole genome shotgun (WGS) entry which is preliminary data.</text>
</comment>
<sequence>MNTSQLSSNILFINFNQDFSCISVGTRKGYRIFNCDPFGKCYSKDQGGVGIVEMLFSTSLVALVGSGDQPQMSPRRLQIKNTKRETTICELTFPTTILNVKLNRRRLVVVLEDQIYIYDISNMKLLHTIETPPNPKGICAMSSSSEKCYIAYPAPSIVPSSKGSPNPPSLSSITSDVMIFDANTCEAVSVIQAHKGPVSCLAINSEGSLLATSSEKGTVIRIFSIQNSTKIAQLRRGSYSAHIYNMTFNARSTLLCVSSDTDTLHIFKVFNNKKSGSGKNKNNKGSSSNSPPIQDNDQMGPALSAAKYGLLDDGNSNQQTFLSENSTSALTNFQYENNSLNEPSSNSASGSQRNKDKGTGSSWRGIMGSKLVGKAASLMPGSISEIWEPSRDFAHIKLPKSGIQSIAAVST</sequence>
<feature type="region of interest" description="Disordered" evidence="14">
    <location>
        <begin position="337"/>
        <end position="366"/>
    </location>
</feature>
<dbReference type="PANTHER" id="PTHR11227">
    <property type="entry name" value="WD-REPEAT PROTEIN INTERACTING WITH PHOSPHOINOSIDES WIPI -RELATED"/>
    <property type="match status" value="1"/>
</dbReference>
<evidence type="ECO:0000256" key="2">
    <source>
        <dbReference type="ARBA" id="ARBA00004481"/>
    </source>
</evidence>
<keyword evidence="16" id="KW-1185">Reference proteome</keyword>
<evidence type="ECO:0000256" key="11">
    <source>
        <dbReference type="ARBA" id="ARBA00023136"/>
    </source>
</evidence>
<evidence type="ECO:0000256" key="12">
    <source>
        <dbReference type="ARBA" id="ARBA00025740"/>
    </source>
</evidence>
<feature type="compositionally biased region" description="Low complexity" evidence="14">
    <location>
        <begin position="275"/>
        <end position="290"/>
    </location>
</feature>